<evidence type="ECO:0000256" key="7">
    <source>
        <dbReference type="ARBA" id="ARBA00023180"/>
    </source>
</evidence>
<evidence type="ECO:0000256" key="4">
    <source>
        <dbReference type="ARBA" id="ARBA00022692"/>
    </source>
</evidence>
<organism evidence="10 11">
    <name type="scientific">Bursaphelenchus okinawaensis</name>
    <dbReference type="NCBI Taxonomy" id="465554"/>
    <lineage>
        <taxon>Eukaryota</taxon>
        <taxon>Metazoa</taxon>
        <taxon>Ecdysozoa</taxon>
        <taxon>Nematoda</taxon>
        <taxon>Chromadorea</taxon>
        <taxon>Rhabditida</taxon>
        <taxon>Tylenchina</taxon>
        <taxon>Tylenchomorpha</taxon>
        <taxon>Aphelenchoidea</taxon>
        <taxon>Aphelenchoididae</taxon>
        <taxon>Bursaphelenchus</taxon>
    </lineage>
</organism>
<dbReference type="EMBL" id="CAJFDH010000005">
    <property type="protein sequence ID" value="CAD5222897.1"/>
    <property type="molecule type" value="Genomic_DNA"/>
</dbReference>
<evidence type="ECO:0000256" key="5">
    <source>
        <dbReference type="ARBA" id="ARBA00022989"/>
    </source>
</evidence>
<dbReference type="InterPro" id="IPR051697">
    <property type="entry name" value="Patched_domain-protein"/>
</dbReference>
<feature type="transmembrane region" description="Helical" evidence="8">
    <location>
        <begin position="662"/>
        <end position="679"/>
    </location>
</feature>
<dbReference type="SUPFAM" id="SSF82866">
    <property type="entry name" value="Multidrug efflux transporter AcrB transmembrane domain"/>
    <property type="match status" value="2"/>
</dbReference>
<dbReference type="GO" id="GO:0018996">
    <property type="term" value="P:molting cycle, collagen and cuticulin-based cuticle"/>
    <property type="evidence" value="ECO:0007669"/>
    <property type="project" value="TreeGrafter"/>
</dbReference>
<sequence>MRAPLKGVLGLIGQNYVDILMRYPKAFVIAPILLTMLLSTGMAKFHIIRGVHFLYSPSDAPWISEELAIKEWAQNDDKFYPSKDILMRNGIFLIVTAKNDGNVLEKENCEEIIRLVDSVKNFTFLDESGESYKYTDVCLHFQNQCFSNNHIRILAQIFADNKQAHMNVTYPFFTSKFVTEPIDLTSVLGGAISKDGHLVEAKAWILAYQLKQKTEQLRRFSSSFIHQLPHKIDDLNLTYLNVYHFHSETFDDELANNAMRMLPKFSITFTILIVFSVICTFTLFETPEGLYLDWIRSKPLMGLIGVISTLMAIISAIGLLLWLDVTFVEMCSVMPFLSLTIGIDDSFLLLSSWHSTNPNDNVKLRLSQCLSHAASSITITSITDTLAFLIGSIAPLPAVKYFCYYSCVAIVFIYLYTMTIFSASLAILGRWEEEKRNSVFYWSTKEYIKGLTGLNHLKIGFNVTNIISENESAAKFVELREKYFTTDASQFDLLVFSPPNMGSLIERTKFLKVLYEFESTKCTKNRTFTNFWFFEYEKYLLNLGFESLDEVDVDKKTFDQDIAPFLLSSDKYAYDYNTNGSFRLTVALQPFTTENEITTCARIIRDICYSHPQYNMTTFTALWNLADQLDTMWVQTMQDLYISVGVMMAISLLFMPDFKCGLVIGSSILSVGFGVLGFMDYWDVKLDATSMITIAMSVGFSVDFAAHVVYAFTEQGRNVDPNTRLKHALGAVGWPISQGTASVFLGVIVLATINSYIVQTCFKTIFLVITFGITHALVYIPILLNVTYKLENVLWKGQDK</sequence>
<feature type="transmembrane region" description="Helical" evidence="8">
    <location>
        <begin position="304"/>
        <end position="323"/>
    </location>
</feature>
<dbReference type="GO" id="GO:0030659">
    <property type="term" value="C:cytoplasmic vesicle membrane"/>
    <property type="evidence" value="ECO:0007669"/>
    <property type="project" value="TreeGrafter"/>
</dbReference>
<reference evidence="10" key="1">
    <citation type="submission" date="2020-09" db="EMBL/GenBank/DDBJ databases">
        <authorList>
            <person name="Kikuchi T."/>
        </authorList>
    </citation>
    <scope>NUCLEOTIDE SEQUENCE</scope>
    <source>
        <strain evidence="10">SH1</strain>
    </source>
</reference>
<dbReference type="Proteomes" id="UP000614601">
    <property type="component" value="Unassembled WGS sequence"/>
</dbReference>
<evidence type="ECO:0000256" key="1">
    <source>
        <dbReference type="ARBA" id="ARBA00004651"/>
    </source>
</evidence>
<feature type="transmembrane region" description="Helical" evidence="8">
    <location>
        <begin position="691"/>
        <end position="712"/>
    </location>
</feature>
<dbReference type="PANTHER" id="PTHR10796">
    <property type="entry name" value="PATCHED-RELATED"/>
    <property type="match status" value="1"/>
</dbReference>
<evidence type="ECO:0000259" key="9">
    <source>
        <dbReference type="PROSITE" id="PS50156"/>
    </source>
</evidence>
<comment type="similarity">
    <text evidence="2">Belongs to the patched family.</text>
</comment>
<dbReference type="FunFam" id="1.20.1640.10:FF:000013">
    <property type="entry name" value="PaTched Related family"/>
    <property type="match status" value="1"/>
</dbReference>
<keyword evidence="3" id="KW-1003">Cell membrane</keyword>
<evidence type="ECO:0000256" key="3">
    <source>
        <dbReference type="ARBA" id="ARBA00022475"/>
    </source>
</evidence>
<name>A0A811L5E2_9BILA</name>
<proteinExistence type="inferred from homology"/>
<keyword evidence="11" id="KW-1185">Reference proteome</keyword>
<comment type="subcellular location">
    <subcellularLocation>
        <location evidence="1">Cell membrane</location>
        <topology evidence="1">Multi-pass membrane protein</topology>
    </subcellularLocation>
</comment>
<dbReference type="GO" id="GO:0005886">
    <property type="term" value="C:plasma membrane"/>
    <property type="evidence" value="ECO:0007669"/>
    <property type="project" value="UniProtKB-SubCell"/>
</dbReference>
<evidence type="ECO:0000256" key="2">
    <source>
        <dbReference type="ARBA" id="ARBA00005585"/>
    </source>
</evidence>
<dbReference type="PROSITE" id="PS50156">
    <property type="entry name" value="SSD"/>
    <property type="match status" value="1"/>
</dbReference>
<evidence type="ECO:0000313" key="11">
    <source>
        <dbReference type="Proteomes" id="UP000614601"/>
    </source>
</evidence>
<dbReference type="EMBL" id="CAJFCW020000005">
    <property type="protein sequence ID" value="CAG9116976.1"/>
    <property type="molecule type" value="Genomic_DNA"/>
</dbReference>
<feature type="transmembrane region" description="Helical" evidence="8">
    <location>
        <begin position="765"/>
        <end position="784"/>
    </location>
</feature>
<dbReference type="Proteomes" id="UP000783686">
    <property type="component" value="Unassembled WGS sequence"/>
</dbReference>
<keyword evidence="4 8" id="KW-0812">Transmembrane</keyword>
<dbReference type="Pfam" id="PF02460">
    <property type="entry name" value="Patched"/>
    <property type="match status" value="1"/>
</dbReference>
<dbReference type="GO" id="GO:0006897">
    <property type="term" value="P:endocytosis"/>
    <property type="evidence" value="ECO:0007669"/>
    <property type="project" value="TreeGrafter"/>
</dbReference>
<comment type="caution">
    <text evidence="10">The sequence shown here is derived from an EMBL/GenBank/DDBJ whole genome shotgun (WGS) entry which is preliminary data.</text>
</comment>
<dbReference type="PANTHER" id="PTHR10796:SF124">
    <property type="entry name" value="SSD DOMAIN-CONTAINING PROTEIN"/>
    <property type="match status" value="1"/>
</dbReference>
<keyword evidence="7" id="KW-0325">Glycoprotein</keyword>
<dbReference type="Gene3D" id="1.20.1640.10">
    <property type="entry name" value="Multidrug efflux transporter AcrB transmembrane domain"/>
    <property type="match status" value="2"/>
</dbReference>
<keyword evidence="5 8" id="KW-1133">Transmembrane helix</keyword>
<feature type="domain" description="SSD" evidence="9">
    <location>
        <begin position="270"/>
        <end position="427"/>
    </location>
</feature>
<keyword evidence="6 8" id="KW-0472">Membrane</keyword>
<accession>A0A811L5E2</accession>
<feature type="transmembrane region" description="Helical" evidence="8">
    <location>
        <begin position="265"/>
        <end position="284"/>
    </location>
</feature>
<gene>
    <name evidence="10" type="ORF">BOKJ2_LOCUS9873</name>
</gene>
<feature type="transmembrane region" description="Helical" evidence="8">
    <location>
        <begin position="402"/>
        <end position="428"/>
    </location>
</feature>
<protein>
    <recommendedName>
        <fullName evidence="9">SSD domain-containing protein</fullName>
    </recommendedName>
</protein>
<evidence type="ECO:0000256" key="8">
    <source>
        <dbReference type="SAM" id="Phobius"/>
    </source>
</evidence>
<dbReference type="OrthoDB" id="5819432at2759"/>
<dbReference type="InterPro" id="IPR003392">
    <property type="entry name" value="PTHD_SSD"/>
</dbReference>
<feature type="transmembrane region" description="Helical" evidence="8">
    <location>
        <begin position="26"/>
        <end position="47"/>
    </location>
</feature>
<dbReference type="AlphaFoldDB" id="A0A811L5E2"/>
<evidence type="ECO:0000313" key="10">
    <source>
        <dbReference type="EMBL" id="CAD5222897.1"/>
    </source>
</evidence>
<evidence type="ECO:0000256" key="6">
    <source>
        <dbReference type="ARBA" id="ARBA00023136"/>
    </source>
</evidence>
<feature type="transmembrane region" description="Helical" evidence="8">
    <location>
        <begin position="373"/>
        <end position="396"/>
    </location>
</feature>
<feature type="transmembrane region" description="Helical" evidence="8">
    <location>
        <begin position="732"/>
        <end position="753"/>
    </location>
</feature>
<feature type="transmembrane region" description="Helical" evidence="8">
    <location>
        <begin position="640"/>
        <end position="656"/>
    </location>
</feature>
<dbReference type="InterPro" id="IPR000731">
    <property type="entry name" value="SSD"/>
</dbReference>